<feature type="repeat" description="WD" evidence="3">
    <location>
        <begin position="619"/>
        <end position="653"/>
    </location>
</feature>
<dbReference type="Gene3D" id="2.130.10.10">
    <property type="entry name" value="YVTN repeat-like/Quinoprotein amine dehydrogenase"/>
    <property type="match status" value="2"/>
</dbReference>
<name>A0A0C3A3M2_9AGAM</name>
<accession>A0A0C3A3M2</accession>
<keyword evidence="6" id="KW-1185">Reference proteome</keyword>
<dbReference type="PANTHER" id="PTHR13720">
    <property type="entry name" value="WD-40 REPEAT PROTEIN"/>
    <property type="match status" value="1"/>
</dbReference>
<dbReference type="Proteomes" id="UP000053989">
    <property type="component" value="Unassembled WGS sequence"/>
</dbReference>
<dbReference type="Pfam" id="PF00400">
    <property type="entry name" value="WD40"/>
    <property type="match status" value="2"/>
</dbReference>
<dbReference type="EMBL" id="KN822010">
    <property type="protein sequence ID" value="KIM68258.1"/>
    <property type="molecule type" value="Genomic_DNA"/>
</dbReference>
<reference evidence="6" key="2">
    <citation type="submission" date="2015-01" db="EMBL/GenBank/DDBJ databases">
        <title>Evolutionary Origins and Diversification of the Mycorrhizal Mutualists.</title>
        <authorList>
            <consortium name="DOE Joint Genome Institute"/>
            <consortium name="Mycorrhizal Genomics Consortium"/>
            <person name="Kohler A."/>
            <person name="Kuo A."/>
            <person name="Nagy L.G."/>
            <person name="Floudas D."/>
            <person name="Copeland A."/>
            <person name="Barry K.W."/>
            <person name="Cichocki N."/>
            <person name="Veneault-Fourrey C."/>
            <person name="LaButti K."/>
            <person name="Lindquist E.A."/>
            <person name="Lipzen A."/>
            <person name="Lundell T."/>
            <person name="Morin E."/>
            <person name="Murat C."/>
            <person name="Riley R."/>
            <person name="Ohm R."/>
            <person name="Sun H."/>
            <person name="Tunlid A."/>
            <person name="Henrissat B."/>
            <person name="Grigoriev I.V."/>
            <person name="Hibbett D.S."/>
            <person name="Martin F."/>
        </authorList>
    </citation>
    <scope>NUCLEOTIDE SEQUENCE [LARGE SCALE GENOMIC DNA]</scope>
    <source>
        <strain evidence="6">Foug A</strain>
    </source>
</reference>
<sequence>MVDEIKHEIIDVDDLDLVCTGERHIVRIDRPSSPRARKNKRRPEVIDLVDSDDGHDVSDASTSRAGSLKEPRFRRSAEGLALPPSKRQANASVIAALNMSGRRLKRKASTGTIEILSDDEVLIPAKRTKLKSPIRKRSPSAGAAWVEPPWESSEDEAKRIKPKLDNHVCEPPLADIAPPWEPSEGEGDNVDSEDDCVNFLAALDISEEANWHPLPARNRAEDLTPECVPTRAPNRPLPLDALNPRFRSVVSYDRLYFDRAGENELGKMIGKACYLRPFYHSRRRDAIPLTGCVRSSKLYYDLSFNKIGIIAKHPHLTSGAISKIVQAPGKIVVGAAALAGGAERSDDEDQPLPPENTAGTLVVYNHGHSKSSVGSNSLHSASVHKVQAHCQTRMTDRGLTTKYFCVNDVAFNPNDSCQFLSTGHDFSAQVWEIPENGKPGKRAAAPRMIRKFCFDDVPQDIVYKHDNSVLAIPCTDGTVSLYNTREVFEDGPDTPISLHDFRVAPNLMNQAAGATVWGKESTKDHLFTSSESSETGDVITGYHRAWDTHKYRIAFQLDAKEAGNAMAIAPDGSILVLITGDPLGPHPLRLYDVRRRNEKAYETEELEPLFMRPSLSSNADDHSELVDCARFSPDGRLLAIGRGDNRLHVYDIRALSRGPLCKFEHCDSDVGGSTAYGVIEVGWVEGRDRRRIGIVSGGNDGCVRLWEPSLAPCDKLQGMVIGRTDFDVAHFSMGDRCKGEMPMVIGDSGGGLHIYDLMDGEGSGIGRAWPQ</sequence>
<dbReference type="InParanoid" id="A0A0C3A3M2"/>
<evidence type="ECO:0000256" key="4">
    <source>
        <dbReference type="SAM" id="MobiDB-lite"/>
    </source>
</evidence>
<dbReference type="GO" id="GO:0008017">
    <property type="term" value="F:microtubule binding"/>
    <property type="evidence" value="ECO:0007669"/>
    <property type="project" value="TreeGrafter"/>
</dbReference>
<gene>
    <name evidence="5" type="ORF">SCLCIDRAFT_1209676</name>
</gene>
<dbReference type="PROSITE" id="PS50082">
    <property type="entry name" value="WD_REPEATS_2"/>
    <property type="match status" value="1"/>
</dbReference>
<dbReference type="InterPro" id="IPR050630">
    <property type="entry name" value="WD_repeat_EMAP"/>
</dbReference>
<dbReference type="AlphaFoldDB" id="A0A0C3A3M2"/>
<organism evidence="5 6">
    <name type="scientific">Scleroderma citrinum Foug A</name>
    <dbReference type="NCBI Taxonomy" id="1036808"/>
    <lineage>
        <taxon>Eukaryota</taxon>
        <taxon>Fungi</taxon>
        <taxon>Dikarya</taxon>
        <taxon>Basidiomycota</taxon>
        <taxon>Agaricomycotina</taxon>
        <taxon>Agaricomycetes</taxon>
        <taxon>Agaricomycetidae</taxon>
        <taxon>Boletales</taxon>
        <taxon>Sclerodermatineae</taxon>
        <taxon>Sclerodermataceae</taxon>
        <taxon>Scleroderma</taxon>
    </lineage>
</organism>
<dbReference type="OrthoDB" id="10248252at2759"/>
<feature type="compositionally biased region" description="Basic and acidic residues" evidence="4">
    <location>
        <begin position="67"/>
        <end position="77"/>
    </location>
</feature>
<dbReference type="SUPFAM" id="SSF50978">
    <property type="entry name" value="WD40 repeat-like"/>
    <property type="match status" value="1"/>
</dbReference>
<keyword evidence="1 3" id="KW-0853">WD repeat</keyword>
<evidence type="ECO:0000256" key="1">
    <source>
        <dbReference type="ARBA" id="ARBA00022574"/>
    </source>
</evidence>
<dbReference type="STRING" id="1036808.A0A0C3A3M2"/>
<feature type="region of interest" description="Disordered" evidence="4">
    <location>
        <begin position="171"/>
        <end position="191"/>
    </location>
</feature>
<dbReference type="InterPro" id="IPR001680">
    <property type="entry name" value="WD40_rpt"/>
</dbReference>
<evidence type="ECO:0000256" key="2">
    <source>
        <dbReference type="ARBA" id="ARBA00022737"/>
    </source>
</evidence>
<evidence type="ECO:0000256" key="3">
    <source>
        <dbReference type="PROSITE-ProRule" id="PRU00221"/>
    </source>
</evidence>
<dbReference type="InterPro" id="IPR036322">
    <property type="entry name" value="WD40_repeat_dom_sf"/>
</dbReference>
<dbReference type="PANTHER" id="PTHR13720:SF33">
    <property type="entry name" value="HELP DOMAIN-CONTAINING PROTEIN"/>
    <property type="match status" value="1"/>
</dbReference>
<feature type="region of interest" description="Disordered" evidence="4">
    <location>
        <begin position="30"/>
        <end position="88"/>
    </location>
</feature>
<reference evidence="5 6" key="1">
    <citation type="submission" date="2014-04" db="EMBL/GenBank/DDBJ databases">
        <authorList>
            <consortium name="DOE Joint Genome Institute"/>
            <person name="Kuo A."/>
            <person name="Kohler A."/>
            <person name="Nagy L.G."/>
            <person name="Floudas D."/>
            <person name="Copeland A."/>
            <person name="Barry K.W."/>
            <person name="Cichocki N."/>
            <person name="Veneault-Fourrey C."/>
            <person name="LaButti K."/>
            <person name="Lindquist E.A."/>
            <person name="Lipzen A."/>
            <person name="Lundell T."/>
            <person name="Morin E."/>
            <person name="Murat C."/>
            <person name="Sun H."/>
            <person name="Tunlid A."/>
            <person name="Henrissat B."/>
            <person name="Grigoriev I.V."/>
            <person name="Hibbett D.S."/>
            <person name="Martin F."/>
            <person name="Nordberg H.P."/>
            <person name="Cantor M.N."/>
            <person name="Hua S.X."/>
        </authorList>
    </citation>
    <scope>NUCLEOTIDE SEQUENCE [LARGE SCALE GENOMIC DNA]</scope>
    <source>
        <strain evidence="5 6">Foug A</strain>
    </source>
</reference>
<keyword evidence="2" id="KW-0677">Repeat</keyword>
<dbReference type="InterPro" id="IPR015943">
    <property type="entry name" value="WD40/YVTN_repeat-like_dom_sf"/>
</dbReference>
<evidence type="ECO:0000313" key="5">
    <source>
        <dbReference type="EMBL" id="KIM68258.1"/>
    </source>
</evidence>
<protein>
    <submittedName>
        <fullName evidence="5">Uncharacterized protein</fullName>
    </submittedName>
</protein>
<dbReference type="HOGENOM" id="CLU_018983_0_0_1"/>
<evidence type="ECO:0000313" key="6">
    <source>
        <dbReference type="Proteomes" id="UP000053989"/>
    </source>
</evidence>
<proteinExistence type="predicted"/>
<dbReference type="SMART" id="SM00320">
    <property type="entry name" value="WD40"/>
    <property type="match status" value="3"/>
</dbReference>